<protein>
    <submittedName>
        <fullName evidence="3">Uncharacterized protein</fullName>
    </submittedName>
</protein>
<reference evidence="3" key="3">
    <citation type="submission" date="2025-08" db="UniProtKB">
        <authorList>
            <consortium name="Ensembl"/>
        </authorList>
    </citation>
    <scope>IDENTIFICATION</scope>
</reference>
<dbReference type="GeneTree" id="ENSGT01070000253760"/>
<dbReference type="InParanoid" id="A0A3B1J177"/>
<reference evidence="3" key="4">
    <citation type="submission" date="2025-09" db="UniProtKB">
        <authorList>
            <consortium name="Ensembl"/>
        </authorList>
    </citation>
    <scope>IDENTIFICATION</scope>
</reference>
<keyword evidence="4" id="KW-1185">Reference proteome</keyword>
<dbReference type="InterPro" id="IPR032675">
    <property type="entry name" value="LRR_dom_sf"/>
</dbReference>
<dbReference type="PROSITE" id="PS51450">
    <property type="entry name" value="LRR"/>
    <property type="match status" value="1"/>
</dbReference>
<dbReference type="InterPro" id="IPR001611">
    <property type="entry name" value="Leu-rich_rpt"/>
</dbReference>
<dbReference type="PANTHER" id="PTHR24106">
    <property type="entry name" value="NACHT, LRR AND CARD DOMAINS-CONTAINING"/>
    <property type="match status" value="1"/>
</dbReference>
<dbReference type="AlphaFoldDB" id="A0A3B1J177"/>
<dbReference type="Pfam" id="PF13516">
    <property type="entry name" value="LRR_6"/>
    <property type="match status" value="6"/>
</dbReference>
<dbReference type="Bgee" id="ENSAMXG00000030148">
    <property type="expression patterns" value="Expressed in intestine and 12 other cell types or tissues"/>
</dbReference>
<sequence length="439" mass="47671">SGETGNLQGEGVKSSTPGRCLTHFCFFVSCSLSECNLTERSCSALFKVLSSVSSRLTLLDLSNNAIQDSGVELLSEGLKSPQCKLEKLSQCNLTERSCSAVLKVLSSESSTLTLLDLSNNPIQDSGVEMLCEGLNSSNCKLETLRSIDPGSGLGNIWPNFIQDSHYIYMFIFLLLSAFRIINDDLTDKSCSDLARVLTSSTLRELDLSNNNLQDSGVNKLTSALKNPSCKLKTLSLSFCSVKEKGYADLASGLSKKTSCLIELDLRGNDPGDTGVKNLSDPNCKLNTLRLKNSISEDDCAALMSALCSNPSHLIELDLSGNKFGNAGVEHISGLLKDSKGKVENLSDCNVTEGGYAALALALKSNPSSCLMELDLRGNDPGDTGVKLLTELKEDQNCNLNTLRYIFFFRFFKICTKIIWNKIFLIAKTPLEFKKASSFS</sequence>
<reference evidence="4" key="1">
    <citation type="submission" date="2013-03" db="EMBL/GenBank/DDBJ databases">
        <authorList>
            <person name="Jeffery W."/>
            <person name="Warren W."/>
            <person name="Wilson R.K."/>
        </authorList>
    </citation>
    <scope>NUCLEOTIDE SEQUENCE</scope>
    <source>
        <strain evidence="4">female</strain>
    </source>
</reference>
<evidence type="ECO:0000313" key="4">
    <source>
        <dbReference type="Proteomes" id="UP000018467"/>
    </source>
</evidence>
<dbReference type="SUPFAM" id="SSF52047">
    <property type="entry name" value="RNI-like"/>
    <property type="match status" value="1"/>
</dbReference>
<reference evidence="4" key="2">
    <citation type="journal article" date="2014" name="Nat. Commun.">
        <title>The cavefish genome reveals candidate genes for eye loss.</title>
        <authorList>
            <person name="McGaugh S.E."/>
            <person name="Gross J.B."/>
            <person name="Aken B."/>
            <person name="Blin M."/>
            <person name="Borowsky R."/>
            <person name="Chalopin D."/>
            <person name="Hinaux H."/>
            <person name="Jeffery W.R."/>
            <person name="Keene A."/>
            <person name="Ma L."/>
            <person name="Minx P."/>
            <person name="Murphy D."/>
            <person name="O'Quin K.E."/>
            <person name="Retaux S."/>
            <person name="Rohner N."/>
            <person name="Searle S.M."/>
            <person name="Stahl B.A."/>
            <person name="Tabin C."/>
            <person name="Volff J.N."/>
            <person name="Yoshizawa M."/>
            <person name="Warren W.C."/>
        </authorList>
    </citation>
    <scope>NUCLEOTIDE SEQUENCE [LARGE SCALE GENOMIC DNA]</scope>
    <source>
        <strain evidence="4">female</strain>
    </source>
</reference>
<evidence type="ECO:0000313" key="3">
    <source>
        <dbReference type="Ensembl" id="ENSAMXP00000035943.1"/>
    </source>
</evidence>
<dbReference type="SMART" id="SM00368">
    <property type="entry name" value="LRR_RI"/>
    <property type="match status" value="10"/>
</dbReference>
<dbReference type="InterPro" id="IPR051261">
    <property type="entry name" value="NLR"/>
</dbReference>
<name>A0A3B1J177_ASTMX</name>
<dbReference type="Proteomes" id="UP000018467">
    <property type="component" value="Unassembled WGS sequence"/>
</dbReference>
<evidence type="ECO:0000256" key="1">
    <source>
        <dbReference type="ARBA" id="ARBA00022614"/>
    </source>
</evidence>
<dbReference type="Gene3D" id="3.80.10.10">
    <property type="entry name" value="Ribonuclease Inhibitor"/>
    <property type="match status" value="3"/>
</dbReference>
<evidence type="ECO:0000256" key="2">
    <source>
        <dbReference type="ARBA" id="ARBA00022737"/>
    </source>
</evidence>
<keyword evidence="2" id="KW-0677">Repeat</keyword>
<accession>A0A3B1J177</accession>
<proteinExistence type="predicted"/>
<organism evidence="3 4">
    <name type="scientific">Astyanax mexicanus</name>
    <name type="common">Blind cave fish</name>
    <name type="synonym">Astyanax fasciatus mexicanus</name>
    <dbReference type="NCBI Taxonomy" id="7994"/>
    <lineage>
        <taxon>Eukaryota</taxon>
        <taxon>Metazoa</taxon>
        <taxon>Chordata</taxon>
        <taxon>Craniata</taxon>
        <taxon>Vertebrata</taxon>
        <taxon>Euteleostomi</taxon>
        <taxon>Actinopterygii</taxon>
        <taxon>Neopterygii</taxon>
        <taxon>Teleostei</taxon>
        <taxon>Ostariophysi</taxon>
        <taxon>Characiformes</taxon>
        <taxon>Characoidei</taxon>
        <taxon>Acestrorhamphidae</taxon>
        <taxon>Acestrorhamphinae</taxon>
        <taxon>Astyanax</taxon>
    </lineage>
</organism>
<keyword evidence="1" id="KW-0433">Leucine-rich repeat</keyword>
<dbReference type="Ensembl" id="ENSAMXT00000049363.1">
    <property type="protein sequence ID" value="ENSAMXP00000035943.1"/>
    <property type="gene ID" value="ENSAMXG00000030148.1"/>
</dbReference>